<feature type="non-terminal residue" evidence="2">
    <location>
        <position position="1"/>
    </location>
</feature>
<comment type="caution">
    <text evidence="2">The sequence shown here is derived from an EMBL/GenBank/DDBJ whole genome shotgun (WGS) entry which is preliminary data.</text>
</comment>
<dbReference type="AlphaFoldDB" id="A0A7J6L042"/>
<dbReference type="SUPFAM" id="SSF48403">
    <property type="entry name" value="Ankyrin repeat"/>
    <property type="match status" value="1"/>
</dbReference>
<evidence type="ECO:0000256" key="1">
    <source>
        <dbReference type="PROSITE-ProRule" id="PRU00023"/>
    </source>
</evidence>
<dbReference type="PANTHER" id="PTHR24121:SF23">
    <property type="entry name" value="NO MECHANORECEPTOR POTENTIAL C, ISOFORM H"/>
    <property type="match status" value="1"/>
</dbReference>
<accession>A0A7J6L042</accession>
<evidence type="ECO:0000313" key="3">
    <source>
        <dbReference type="Proteomes" id="UP000591131"/>
    </source>
</evidence>
<sequence>MNLSSILSNHSDVLFEVGGFLTPTDLHRLAGSSHELYVTLSTPCSSQRASEEHPTSGESFLSGIVRSYGAPGICSSLGMATVPSDMESILALVDRRELPADLFYALLLDHWRELICWKDRRTGCSLLHLFVRYGGWRLIHLYAKYLIYMASSSPLRFGGDLDVPMEVQRRGTSTITFADPHENMPPIVSVPTSFIPVPLVMLGKTPLLHALRYYNTKEAEALVELGADVTIADEEERVPLTIAFRYSIRSPKLLLGLADPRILAMRDLYGWTPLHYAAFYDRHEQLSIILPNLAGSVEALKCVNNEGHTPIEVAIRE</sequence>
<dbReference type="OrthoDB" id="341259at2759"/>
<proteinExistence type="predicted"/>
<gene>
    <name evidence="2" type="ORF">FOL47_011033</name>
</gene>
<name>A0A7J6L042_PERCH</name>
<protein>
    <submittedName>
        <fullName evidence="2">Uncharacterized protein</fullName>
    </submittedName>
</protein>
<dbReference type="Proteomes" id="UP000591131">
    <property type="component" value="Unassembled WGS sequence"/>
</dbReference>
<keyword evidence="1" id="KW-0040">ANK repeat</keyword>
<dbReference type="EMBL" id="JAAPAO010000912">
    <property type="protein sequence ID" value="KAF4652544.1"/>
    <property type="molecule type" value="Genomic_DNA"/>
</dbReference>
<reference evidence="2 3" key="1">
    <citation type="submission" date="2020-04" db="EMBL/GenBank/DDBJ databases">
        <title>Perkinsus chesapeaki whole genome sequence.</title>
        <authorList>
            <person name="Bogema D.R."/>
        </authorList>
    </citation>
    <scope>NUCLEOTIDE SEQUENCE [LARGE SCALE GENOMIC DNA]</scope>
    <source>
        <strain evidence="2">ATCC PRA-425</strain>
    </source>
</reference>
<evidence type="ECO:0000313" key="2">
    <source>
        <dbReference type="EMBL" id="KAF4652544.1"/>
    </source>
</evidence>
<dbReference type="InterPro" id="IPR002110">
    <property type="entry name" value="Ankyrin_rpt"/>
</dbReference>
<dbReference type="SMART" id="SM00248">
    <property type="entry name" value="ANK"/>
    <property type="match status" value="2"/>
</dbReference>
<dbReference type="PANTHER" id="PTHR24121">
    <property type="entry name" value="NO MECHANORECEPTOR POTENTIAL C, ISOFORM D-RELATED"/>
    <property type="match status" value="1"/>
</dbReference>
<dbReference type="PROSITE" id="PS50297">
    <property type="entry name" value="ANK_REP_REGION"/>
    <property type="match status" value="1"/>
</dbReference>
<feature type="repeat" description="ANK" evidence="1">
    <location>
        <begin position="202"/>
        <end position="234"/>
    </location>
</feature>
<dbReference type="InterPro" id="IPR036770">
    <property type="entry name" value="Ankyrin_rpt-contain_sf"/>
</dbReference>
<dbReference type="PROSITE" id="PS50088">
    <property type="entry name" value="ANK_REPEAT"/>
    <property type="match status" value="1"/>
</dbReference>
<dbReference type="Pfam" id="PF00023">
    <property type="entry name" value="Ank"/>
    <property type="match status" value="1"/>
</dbReference>
<keyword evidence="3" id="KW-1185">Reference proteome</keyword>
<organism evidence="2 3">
    <name type="scientific">Perkinsus chesapeaki</name>
    <name type="common">Clam parasite</name>
    <name type="synonym">Perkinsus andrewsi</name>
    <dbReference type="NCBI Taxonomy" id="330153"/>
    <lineage>
        <taxon>Eukaryota</taxon>
        <taxon>Sar</taxon>
        <taxon>Alveolata</taxon>
        <taxon>Perkinsozoa</taxon>
        <taxon>Perkinsea</taxon>
        <taxon>Perkinsida</taxon>
        <taxon>Perkinsidae</taxon>
        <taxon>Perkinsus</taxon>
    </lineage>
</organism>
<dbReference type="Gene3D" id="1.25.40.20">
    <property type="entry name" value="Ankyrin repeat-containing domain"/>
    <property type="match status" value="2"/>
</dbReference>